<dbReference type="PANTHER" id="PTHR35529">
    <property type="entry name" value="MANGANESE EFFLUX PUMP MNTP-RELATED"/>
    <property type="match status" value="1"/>
</dbReference>
<evidence type="ECO:0000256" key="2">
    <source>
        <dbReference type="ARBA" id="ARBA00022692"/>
    </source>
</evidence>
<evidence type="ECO:0000256" key="3">
    <source>
        <dbReference type="ARBA" id="ARBA00022989"/>
    </source>
</evidence>
<feature type="transmembrane region" description="Helical" evidence="5">
    <location>
        <begin position="121"/>
        <end position="141"/>
    </location>
</feature>
<keyword evidence="1" id="KW-1003">Cell membrane</keyword>
<gene>
    <name evidence="6" type="ORF">P0O15_11955</name>
</gene>
<feature type="transmembrane region" description="Helical" evidence="5">
    <location>
        <begin position="95"/>
        <end position="115"/>
    </location>
</feature>
<dbReference type="EMBL" id="JARFPK010000078">
    <property type="protein sequence ID" value="MDF0591870.1"/>
    <property type="molecule type" value="Genomic_DNA"/>
</dbReference>
<comment type="caution">
    <text evidence="6">The sequence shown here is derived from an EMBL/GenBank/DDBJ whole genome shotgun (WGS) entry which is preliminary data.</text>
</comment>
<evidence type="ECO:0000256" key="1">
    <source>
        <dbReference type="ARBA" id="ARBA00022475"/>
    </source>
</evidence>
<keyword evidence="7" id="KW-1185">Reference proteome</keyword>
<keyword evidence="3 5" id="KW-1133">Transmembrane helix</keyword>
<proteinExistence type="predicted"/>
<dbReference type="Proteomes" id="UP001220010">
    <property type="component" value="Unassembled WGS sequence"/>
</dbReference>
<feature type="transmembrane region" description="Helical" evidence="5">
    <location>
        <begin position="52"/>
        <end position="74"/>
    </location>
</feature>
<evidence type="ECO:0000256" key="4">
    <source>
        <dbReference type="ARBA" id="ARBA00023136"/>
    </source>
</evidence>
<feature type="transmembrane region" description="Helical" evidence="5">
    <location>
        <begin position="153"/>
        <end position="172"/>
    </location>
</feature>
<keyword evidence="2 5" id="KW-0812">Transmembrane</keyword>
<reference evidence="6 7" key="1">
    <citation type="submission" date="2023-03" db="EMBL/GenBank/DDBJ databases">
        <title>WGS of Methanotrichaceae archaeon Mx.</title>
        <authorList>
            <person name="Sorokin D.Y."/>
            <person name="Merkel A.Y."/>
        </authorList>
    </citation>
    <scope>NUCLEOTIDE SEQUENCE [LARGE SCALE GENOMIC DNA]</scope>
    <source>
        <strain evidence="6 7">Mx</strain>
    </source>
</reference>
<sequence length="173" mass="18029">MIIGSNNLAVALALGALGQAERRLRVMLVFGLFEFFVPLVGIWLGSATAEAIGLQTNVVGAVLLVGLGLSAVIVGLRDQKADEELARRVTEWRGLLFLAACLSVDNLAVGFGLGLGRANPLAVATAIAFFSVLFTWAGMRLGRDSRHGWERGAKIVAGALLVGLGLAGGAGWF</sequence>
<dbReference type="PANTHER" id="PTHR35529:SF1">
    <property type="entry name" value="MANGANESE EFFLUX PUMP MNTP-RELATED"/>
    <property type="match status" value="1"/>
</dbReference>
<feature type="transmembrane region" description="Helical" evidence="5">
    <location>
        <begin position="26"/>
        <end position="46"/>
    </location>
</feature>
<evidence type="ECO:0000313" key="6">
    <source>
        <dbReference type="EMBL" id="MDF0591870.1"/>
    </source>
</evidence>
<dbReference type="InterPro" id="IPR003810">
    <property type="entry name" value="Mntp/YtaF"/>
</dbReference>
<organism evidence="6 7">
    <name type="scientific">Candidatus Methanocrinis natronophilus</name>
    <dbReference type="NCBI Taxonomy" id="3033396"/>
    <lineage>
        <taxon>Archaea</taxon>
        <taxon>Methanobacteriati</taxon>
        <taxon>Methanobacteriota</taxon>
        <taxon>Stenosarchaea group</taxon>
        <taxon>Methanomicrobia</taxon>
        <taxon>Methanotrichales</taxon>
        <taxon>Methanotrichaceae</taxon>
        <taxon>Methanocrinis</taxon>
    </lineage>
</organism>
<protein>
    <submittedName>
        <fullName evidence="6">Manganese efflux pump</fullName>
    </submittedName>
</protein>
<evidence type="ECO:0000256" key="5">
    <source>
        <dbReference type="SAM" id="Phobius"/>
    </source>
</evidence>
<keyword evidence="4 5" id="KW-0472">Membrane</keyword>
<accession>A0ABT5XAW8</accession>
<dbReference type="Pfam" id="PF02659">
    <property type="entry name" value="Mntp"/>
    <property type="match status" value="1"/>
</dbReference>
<name>A0ABT5XAW8_9EURY</name>
<evidence type="ECO:0000313" key="7">
    <source>
        <dbReference type="Proteomes" id="UP001220010"/>
    </source>
</evidence>